<keyword evidence="3" id="KW-1185">Reference proteome</keyword>
<dbReference type="EMBL" id="WSFT01000050">
    <property type="protein sequence ID" value="MBS4539484.1"/>
    <property type="molecule type" value="Genomic_DNA"/>
</dbReference>
<evidence type="ECO:0000313" key="2">
    <source>
        <dbReference type="EMBL" id="MBS4539484.1"/>
    </source>
</evidence>
<dbReference type="InterPro" id="IPR012338">
    <property type="entry name" value="Beta-lactam/transpept-like"/>
</dbReference>
<dbReference type="SUPFAM" id="SSF56601">
    <property type="entry name" value="beta-lactamase/transpeptidase-like"/>
    <property type="match status" value="1"/>
</dbReference>
<reference evidence="2" key="1">
    <citation type="submission" date="2019-12" db="EMBL/GenBank/DDBJ databases">
        <title>Clostridiaceae gen. nov. sp. nov., isolated from sediment in Xinjiang, China.</title>
        <authorList>
            <person name="Zhang R."/>
        </authorList>
    </citation>
    <scope>NUCLEOTIDE SEQUENCE</scope>
    <source>
        <strain evidence="2">D2Q-11</strain>
    </source>
</reference>
<dbReference type="InterPro" id="IPR001466">
    <property type="entry name" value="Beta-lactam-related"/>
</dbReference>
<accession>A0A942Z9T1</accession>
<sequence length="176" mass="19742">MLSDKEGLTYEENLKKVILDRLKLENTIVNLTENHKDSYNRGFYKYNRVGSLSFGLIASPLNLENGMAGAGGIRSSGEDMLSFLKAVIGNKDDFIALSKEAFFEIDEHESMGLGWIIDKNFIEDYTIIWHNGQTMGFSCFIGIVEDKNAGFFLLTNTSDIDFNSIAKEILSIMSND</sequence>
<feature type="domain" description="Beta-lactamase-related" evidence="1">
    <location>
        <begin position="7"/>
        <end position="159"/>
    </location>
</feature>
<dbReference type="Proteomes" id="UP000724672">
    <property type="component" value="Unassembled WGS sequence"/>
</dbReference>
<keyword evidence="2" id="KW-0378">Hydrolase</keyword>
<dbReference type="GO" id="GO:0016787">
    <property type="term" value="F:hydrolase activity"/>
    <property type="evidence" value="ECO:0007669"/>
    <property type="project" value="UniProtKB-KW"/>
</dbReference>
<dbReference type="PANTHER" id="PTHR46825:SF9">
    <property type="entry name" value="BETA-LACTAMASE-RELATED DOMAIN-CONTAINING PROTEIN"/>
    <property type="match status" value="1"/>
</dbReference>
<dbReference type="AlphaFoldDB" id="A0A942Z9T1"/>
<proteinExistence type="predicted"/>
<dbReference type="Pfam" id="PF00144">
    <property type="entry name" value="Beta-lactamase"/>
    <property type="match status" value="1"/>
</dbReference>
<organism evidence="2 3">
    <name type="scientific">Anaeromonas frigoriresistens</name>
    <dbReference type="NCBI Taxonomy" id="2683708"/>
    <lineage>
        <taxon>Bacteria</taxon>
        <taxon>Bacillati</taxon>
        <taxon>Bacillota</taxon>
        <taxon>Tissierellia</taxon>
        <taxon>Tissierellales</taxon>
        <taxon>Thermohalobacteraceae</taxon>
        <taxon>Anaeromonas</taxon>
    </lineage>
</organism>
<comment type="caution">
    <text evidence="2">The sequence shown here is derived from an EMBL/GenBank/DDBJ whole genome shotgun (WGS) entry which is preliminary data.</text>
</comment>
<evidence type="ECO:0000259" key="1">
    <source>
        <dbReference type="Pfam" id="PF00144"/>
    </source>
</evidence>
<gene>
    <name evidence="2" type="ORF">GOQ27_13495</name>
</gene>
<dbReference type="InterPro" id="IPR050491">
    <property type="entry name" value="AmpC-like"/>
</dbReference>
<dbReference type="PANTHER" id="PTHR46825">
    <property type="entry name" value="D-ALANYL-D-ALANINE-CARBOXYPEPTIDASE/ENDOPEPTIDASE AMPH"/>
    <property type="match status" value="1"/>
</dbReference>
<evidence type="ECO:0000313" key="3">
    <source>
        <dbReference type="Proteomes" id="UP000724672"/>
    </source>
</evidence>
<protein>
    <submittedName>
        <fullName evidence="2">Serine hydrolase</fullName>
    </submittedName>
</protein>
<dbReference type="Gene3D" id="3.40.710.10">
    <property type="entry name" value="DD-peptidase/beta-lactamase superfamily"/>
    <property type="match status" value="1"/>
</dbReference>
<name>A0A942Z9T1_9FIRM</name>